<evidence type="ECO:0000313" key="2">
    <source>
        <dbReference type="EMBL" id="PIA51593.1"/>
    </source>
</evidence>
<evidence type="ECO:0000313" key="3">
    <source>
        <dbReference type="Proteomes" id="UP000230069"/>
    </source>
</evidence>
<sequence length="66" mass="7060">MGRIGGMVCPLVAVGLVHGCHQTAAILLFELIIFFSGVAVLFFPFETKGRVLSDSVSEIKQNKPAV</sequence>
<dbReference type="Proteomes" id="UP000230069">
    <property type="component" value="Unassembled WGS sequence"/>
</dbReference>
<feature type="transmembrane region" description="Helical" evidence="1">
    <location>
        <begin position="24"/>
        <end position="45"/>
    </location>
</feature>
<proteinExistence type="predicted"/>
<dbReference type="AlphaFoldDB" id="A0A2G5E753"/>
<keyword evidence="1" id="KW-1133">Transmembrane helix</keyword>
<gene>
    <name evidence="2" type="ORF">AQUCO_01100444v1</name>
</gene>
<organism evidence="2 3">
    <name type="scientific">Aquilegia coerulea</name>
    <name type="common">Rocky mountain columbine</name>
    <dbReference type="NCBI Taxonomy" id="218851"/>
    <lineage>
        <taxon>Eukaryota</taxon>
        <taxon>Viridiplantae</taxon>
        <taxon>Streptophyta</taxon>
        <taxon>Embryophyta</taxon>
        <taxon>Tracheophyta</taxon>
        <taxon>Spermatophyta</taxon>
        <taxon>Magnoliopsida</taxon>
        <taxon>Ranunculales</taxon>
        <taxon>Ranunculaceae</taxon>
        <taxon>Thalictroideae</taxon>
        <taxon>Aquilegia</taxon>
    </lineage>
</organism>
<protein>
    <recommendedName>
        <fullName evidence="4">Major facilitator superfamily (MFS) profile domain-containing protein</fullName>
    </recommendedName>
</protein>
<dbReference type="EMBL" id="KZ305028">
    <property type="protein sequence ID" value="PIA51593.1"/>
    <property type="molecule type" value="Genomic_DNA"/>
</dbReference>
<keyword evidence="1" id="KW-0812">Transmembrane</keyword>
<evidence type="ECO:0000256" key="1">
    <source>
        <dbReference type="SAM" id="Phobius"/>
    </source>
</evidence>
<dbReference type="STRING" id="218851.A0A2G5E753"/>
<reference evidence="2 3" key="1">
    <citation type="submission" date="2017-09" db="EMBL/GenBank/DDBJ databases">
        <title>WGS assembly of Aquilegia coerulea Goldsmith.</title>
        <authorList>
            <person name="Hodges S."/>
            <person name="Kramer E."/>
            <person name="Nordborg M."/>
            <person name="Tomkins J."/>
            <person name="Borevitz J."/>
            <person name="Derieg N."/>
            <person name="Yan J."/>
            <person name="Mihaltcheva S."/>
            <person name="Hayes R.D."/>
            <person name="Rokhsar D."/>
        </authorList>
    </citation>
    <scope>NUCLEOTIDE SEQUENCE [LARGE SCALE GENOMIC DNA]</scope>
    <source>
        <strain evidence="3">cv. Goldsmith</strain>
    </source>
</reference>
<dbReference type="OrthoDB" id="4139357at2759"/>
<keyword evidence="3" id="KW-1185">Reference proteome</keyword>
<keyword evidence="1" id="KW-0472">Membrane</keyword>
<dbReference type="InParanoid" id="A0A2G5E753"/>
<evidence type="ECO:0008006" key="4">
    <source>
        <dbReference type="Google" id="ProtNLM"/>
    </source>
</evidence>
<name>A0A2G5E753_AQUCA</name>
<accession>A0A2G5E753</accession>